<evidence type="ECO:0000313" key="2">
    <source>
        <dbReference type="EMBL" id="EFQ97199.1"/>
    </source>
</evidence>
<dbReference type="GeneID" id="10031463"/>
<feature type="compositionally biased region" description="Basic and acidic residues" evidence="1">
    <location>
        <begin position="96"/>
        <end position="105"/>
    </location>
</feature>
<feature type="region of interest" description="Disordered" evidence="1">
    <location>
        <begin position="47"/>
        <end position="125"/>
    </location>
</feature>
<dbReference type="InParanoid" id="E5QYA7"/>
<dbReference type="HOGENOM" id="CLU_1992078_0_0_1"/>
<name>E5QYA7_ARTGP</name>
<protein>
    <submittedName>
        <fullName evidence="2">Uncharacterized protein</fullName>
    </submittedName>
</protein>
<gene>
    <name evidence="2" type="ORF">MGYG_08886</name>
</gene>
<dbReference type="AlphaFoldDB" id="E5QYA7"/>
<feature type="compositionally biased region" description="Basic residues" evidence="1">
    <location>
        <begin position="86"/>
        <end position="95"/>
    </location>
</feature>
<feature type="compositionally biased region" description="Acidic residues" evidence="1">
    <location>
        <begin position="106"/>
        <end position="125"/>
    </location>
</feature>
<proteinExistence type="predicted"/>
<accession>E5QYA7</accession>
<evidence type="ECO:0000256" key="1">
    <source>
        <dbReference type="SAM" id="MobiDB-lite"/>
    </source>
</evidence>
<dbReference type="Proteomes" id="UP000002669">
    <property type="component" value="Unassembled WGS sequence"/>
</dbReference>
<evidence type="ECO:0000313" key="3">
    <source>
        <dbReference type="Proteomes" id="UP000002669"/>
    </source>
</evidence>
<sequence>MRSRICSVNKNAKPGLIASRGLEGGKGDKLSLDVKWIDDDGFQDTSTYLSPGQGGPRNLQKRLAKAANPSRAFNERSIAKTCLRTLKARKRKSTQKQKDKQARQEQEEEEEEEAEDTTEEEEEKK</sequence>
<reference evidence="3" key="1">
    <citation type="journal article" date="2012" name="MBio">
        <title>Comparative genome analysis of Trichophyton rubrum and related dermatophytes reveals candidate genes involved in infection.</title>
        <authorList>
            <person name="Martinez D.A."/>
            <person name="Oliver B.G."/>
            <person name="Graeser Y."/>
            <person name="Goldberg J.M."/>
            <person name="Li W."/>
            <person name="Martinez-Rossi N.M."/>
            <person name="Monod M."/>
            <person name="Shelest E."/>
            <person name="Barton R.C."/>
            <person name="Birch E."/>
            <person name="Brakhage A.A."/>
            <person name="Chen Z."/>
            <person name="Gurr S.J."/>
            <person name="Heiman D."/>
            <person name="Heitman J."/>
            <person name="Kosti I."/>
            <person name="Rossi A."/>
            <person name="Saif S."/>
            <person name="Samalova M."/>
            <person name="Saunders C.W."/>
            <person name="Shea T."/>
            <person name="Summerbell R.C."/>
            <person name="Xu J."/>
            <person name="Young S."/>
            <person name="Zeng Q."/>
            <person name="Birren B.W."/>
            <person name="Cuomo C.A."/>
            <person name="White T.C."/>
        </authorList>
    </citation>
    <scope>NUCLEOTIDE SEQUENCE [LARGE SCALE GENOMIC DNA]</scope>
    <source>
        <strain evidence="3">ATCC MYA-4604 / CBS 118893</strain>
    </source>
</reference>
<dbReference type="RefSeq" id="XP_003176151.1">
    <property type="nucleotide sequence ID" value="XM_003176103.1"/>
</dbReference>
<dbReference type="VEuPathDB" id="FungiDB:MGYG_08886"/>
<organism evidence="3">
    <name type="scientific">Arthroderma gypseum (strain ATCC MYA-4604 / CBS 118893)</name>
    <name type="common">Microsporum gypseum</name>
    <dbReference type="NCBI Taxonomy" id="535722"/>
    <lineage>
        <taxon>Eukaryota</taxon>
        <taxon>Fungi</taxon>
        <taxon>Dikarya</taxon>
        <taxon>Ascomycota</taxon>
        <taxon>Pezizomycotina</taxon>
        <taxon>Eurotiomycetes</taxon>
        <taxon>Eurotiomycetidae</taxon>
        <taxon>Onygenales</taxon>
        <taxon>Arthrodermataceae</taxon>
        <taxon>Nannizzia</taxon>
    </lineage>
</organism>
<keyword evidence="3" id="KW-1185">Reference proteome</keyword>
<dbReference type="EMBL" id="DS989822">
    <property type="protein sequence ID" value="EFQ97199.1"/>
    <property type="molecule type" value="Genomic_DNA"/>
</dbReference>